<dbReference type="Pfam" id="PF01979">
    <property type="entry name" value="Amidohydro_1"/>
    <property type="match status" value="1"/>
</dbReference>
<dbReference type="GO" id="GO:0019239">
    <property type="term" value="F:deaminase activity"/>
    <property type="evidence" value="ECO:0007669"/>
    <property type="project" value="TreeGrafter"/>
</dbReference>
<dbReference type="eggNOG" id="COG0402">
    <property type="taxonomic scope" value="Bacteria"/>
</dbReference>
<keyword evidence="3" id="KW-0378">Hydrolase</keyword>
<dbReference type="Gene3D" id="3.20.20.140">
    <property type="entry name" value="Metal-dependent hydrolases"/>
    <property type="match status" value="1"/>
</dbReference>
<evidence type="ECO:0000256" key="3">
    <source>
        <dbReference type="ARBA" id="ARBA00022801"/>
    </source>
</evidence>
<comment type="caution">
    <text evidence="7">The sequence shown here is derived from an EMBL/GenBank/DDBJ whole genome shotgun (WGS) entry which is preliminary data.</text>
</comment>
<evidence type="ECO:0000259" key="6">
    <source>
        <dbReference type="Pfam" id="PF22429"/>
    </source>
</evidence>
<dbReference type="PANTHER" id="PTHR11271:SF48">
    <property type="entry name" value="AMIDOHYDROLASE-RELATED DOMAIN-CONTAINING PROTEIN"/>
    <property type="match status" value="1"/>
</dbReference>
<name>F3KX09_9BURK</name>
<dbReference type="GO" id="GO:0005829">
    <property type="term" value="C:cytosol"/>
    <property type="evidence" value="ECO:0007669"/>
    <property type="project" value="TreeGrafter"/>
</dbReference>
<keyword evidence="2" id="KW-0479">Metal-binding</keyword>
<dbReference type="SUPFAM" id="SSF51556">
    <property type="entry name" value="Metallo-dependent hydrolases"/>
    <property type="match status" value="1"/>
</dbReference>
<keyword evidence="4" id="KW-0862">Zinc</keyword>
<dbReference type="Pfam" id="PF22429">
    <property type="entry name" value="HutF_N"/>
    <property type="match status" value="1"/>
</dbReference>
<accession>F3KX09</accession>
<dbReference type="InterPro" id="IPR055156">
    <property type="entry name" value="HutF-like_N"/>
</dbReference>
<gene>
    <name evidence="7" type="ORF">HGR_14989</name>
</gene>
<evidence type="ECO:0000313" key="7">
    <source>
        <dbReference type="EMBL" id="EGI75796.1"/>
    </source>
</evidence>
<evidence type="ECO:0000259" key="5">
    <source>
        <dbReference type="Pfam" id="PF01979"/>
    </source>
</evidence>
<evidence type="ECO:0000256" key="1">
    <source>
        <dbReference type="ARBA" id="ARBA00001947"/>
    </source>
</evidence>
<dbReference type="InterPro" id="IPR006680">
    <property type="entry name" value="Amidohydro-rel"/>
</dbReference>
<dbReference type="InterPro" id="IPR032466">
    <property type="entry name" value="Metal_Hydrolase"/>
</dbReference>
<comment type="cofactor">
    <cofactor evidence="1">
        <name>Zn(2+)</name>
        <dbReference type="ChEBI" id="CHEBI:29105"/>
    </cofactor>
</comment>
<dbReference type="NCBIfam" id="TIGR02022">
    <property type="entry name" value="hutF"/>
    <property type="match status" value="1"/>
</dbReference>
<dbReference type="EMBL" id="AEGR01000093">
    <property type="protein sequence ID" value="EGI75796.1"/>
    <property type="molecule type" value="Genomic_DNA"/>
</dbReference>
<evidence type="ECO:0000313" key="8">
    <source>
        <dbReference type="Proteomes" id="UP000016368"/>
    </source>
</evidence>
<dbReference type="RefSeq" id="WP_006299121.1">
    <property type="nucleotide sequence ID" value="NZ_AEGR01000093.1"/>
</dbReference>
<reference evidence="7 8" key="1">
    <citation type="journal article" date="2011" name="EMBO J.">
        <title>Structural diversity of bacterial flagellar motors.</title>
        <authorList>
            <person name="Chen S."/>
            <person name="Beeby M."/>
            <person name="Murphy G.E."/>
            <person name="Leadbetter J.R."/>
            <person name="Hendrixson D.R."/>
            <person name="Briegel A."/>
            <person name="Li Z."/>
            <person name="Shi J."/>
            <person name="Tocheva E.I."/>
            <person name="Muller A."/>
            <person name="Dobro M.J."/>
            <person name="Jensen G.J."/>
        </authorList>
    </citation>
    <scope>NUCLEOTIDE SEQUENCE [LARGE SCALE GENOMIC DNA]</scope>
    <source>
        <strain evidence="7 8">ATCC 19624</strain>
    </source>
</reference>
<organism evidence="7 8">
    <name type="scientific">Hylemonella gracilis ATCC 19624</name>
    <dbReference type="NCBI Taxonomy" id="887062"/>
    <lineage>
        <taxon>Bacteria</taxon>
        <taxon>Pseudomonadati</taxon>
        <taxon>Pseudomonadota</taxon>
        <taxon>Betaproteobacteria</taxon>
        <taxon>Burkholderiales</taxon>
        <taxon>Comamonadaceae</taxon>
        <taxon>Hylemonella</taxon>
    </lineage>
</organism>
<dbReference type="GO" id="GO:0046872">
    <property type="term" value="F:metal ion binding"/>
    <property type="evidence" value="ECO:0007669"/>
    <property type="project" value="UniProtKB-KW"/>
</dbReference>
<dbReference type="InterPro" id="IPR011059">
    <property type="entry name" value="Metal-dep_hydrolase_composite"/>
</dbReference>
<dbReference type="AlphaFoldDB" id="F3KX09"/>
<dbReference type="NCBIfam" id="NF006681">
    <property type="entry name" value="PRK09229.1-2"/>
    <property type="match status" value="1"/>
</dbReference>
<protein>
    <submittedName>
        <fullName evidence="7">N-formimino-L-glutamate deiminase</fullName>
    </submittedName>
</protein>
<dbReference type="NCBIfam" id="NF006684">
    <property type="entry name" value="PRK09229.1-5"/>
    <property type="match status" value="1"/>
</dbReference>
<feature type="domain" description="Amidohydrolase-related" evidence="5">
    <location>
        <begin position="67"/>
        <end position="462"/>
    </location>
</feature>
<feature type="domain" description="Formimidoylglutamate deiminase N-terminal" evidence="6">
    <location>
        <begin position="20"/>
        <end position="59"/>
    </location>
</feature>
<keyword evidence="8" id="KW-1185">Reference proteome</keyword>
<dbReference type="PANTHER" id="PTHR11271">
    <property type="entry name" value="GUANINE DEAMINASE"/>
    <property type="match status" value="1"/>
</dbReference>
<dbReference type="Gene3D" id="2.30.40.10">
    <property type="entry name" value="Urease, subunit C, domain 1"/>
    <property type="match status" value="1"/>
</dbReference>
<dbReference type="InterPro" id="IPR051607">
    <property type="entry name" value="Metallo-dep_hydrolases"/>
</dbReference>
<dbReference type="Proteomes" id="UP000016368">
    <property type="component" value="Unassembled WGS sequence"/>
</dbReference>
<evidence type="ECO:0000256" key="4">
    <source>
        <dbReference type="ARBA" id="ARBA00022833"/>
    </source>
</evidence>
<dbReference type="STRING" id="887062.HGR_14989"/>
<evidence type="ECO:0000256" key="2">
    <source>
        <dbReference type="ARBA" id="ARBA00022723"/>
    </source>
</evidence>
<dbReference type="InterPro" id="IPR010252">
    <property type="entry name" value="HutF"/>
</dbReference>
<proteinExistence type="predicted"/>
<sequence length="493" mass="52647">MAMPKPPETRAFPTDLDLRRALFAAHALLPGGWTRDVLLQWNADGELTAVRPGSRPPPGVPQANGPVLPGLPNLHSHAFQRAMGGLTEYRGTAQDSFWSWRELMYRLAGAITPEQLEAVATGLYVEMLEAGYTHVCEFHYVHHDSDGRAYADDATLALCLLRAAQTAGIGLTLLPVLYQTSGFGGTPPSAGQRRFIRRTDNMLALIDRLRPLCAAQGTRLGLAPHSLRAVPPDALREAIAGLTAQDPTAPIHIHIAEQTGEVDACLAWSGQRPVQWLLDHAQVDARWCLVHATHMDADEYRRAAATGAVAGLCPSTEANLGDGIFDLPRWLAAGGRWGVGSDSHATVNAAEELLMLEYSQRLATRQRNVLATAGQPQVATAMTLAAVAGGAQASGHLNHPDGAGAGAGAEAGLVAGQRADLVELDATHPLLQGLDTPEDMLATHVFASHRQSAIARVWASGQLRVQDGQHAQSAPARAGFIHARRQLLENTRP</sequence>